<feature type="domain" description="UFSP1/2/DUB catalytic" evidence="6">
    <location>
        <begin position="408"/>
        <end position="593"/>
    </location>
</feature>
<reference evidence="7" key="1">
    <citation type="submission" date="2020-01" db="EMBL/GenBank/DDBJ databases">
        <title>Development of genomics and gene disruption for Polysphondylium violaceum indicates a role for the polyketide synthase stlB in stalk morphogenesis.</title>
        <authorList>
            <person name="Narita B."/>
            <person name="Kawabe Y."/>
            <person name="Kin K."/>
            <person name="Saito T."/>
            <person name="Gibbs R."/>
            <person name="Kuspa A."/>
            <person name="Muzny D."/>
            <person name="Queller D."/>
            <person name="Richards S."/>
            <person name="Strassman J."/>
            <person name="Sucgang R."/>
            <person name="Worley K."/>
            <person name="Schaap P."/>
        </authorList>
    </citation>
    <scope>NUCLEOTIDE SEQUENCE</scope>
    <source>
        <strain evidence="7">QSvi11</strain>
    </source>
</reference>
<protein>
    <recommendedName>
        <fullName evidence="6">UFSP1/2/DUB catalytic domain-containing protein</fullName>
    </recommendedName>
</protein>
<keyword evidence="3" id="KW-0833">Ubl conjugation pathway</keyword>
<dbReference type="PANTHER" id="PTHR48153">
    <property type="entry name" value="UFM1-SPECIFIC PROTEASE 2"/>
    <property type="match status" value="1"/>
</dbReference>
<name>A0A8J4V6B9_9MYCE</name>
<dbReference type="PANTHER" id="PTHR48153:SF2">
    <property type="entry name" value="UFM1-SPECIFIC PROTEASE 2"/>
    <property type="match status" value="1"/>
</dbReference>
<dbReference type="GO" id="GO:0071567">
    <property type="term" value="F:deUFMylase activity"/>
    <property type="evidence" value="ECO:0007669"/>
    <property type="project" value="TreeGrafter"/>
</dbReference>
<keyword evidence="2" id="KW-0645">Protease</keyword>
<sequence length="601" mass="67653">MDKAFRFNKDLIDGCGSDSDDSRLSQIGYYVLVAYNNTVVQAIYCGETCDVNQSLIDSCLPVTLNNVFKIIGLHETVANKDTIDSSNVQQSLEKLSLIIKNGYRVDQQQEQQQYIISFSTVCESEQEIKRSGISVYGLTKTAIATTKSLDQLTLISDPIKVGQEAIRAEIYKSNYLVSISTTTSIPLNLLKSHLESNGDTNSIYFTTSDKSIISNQQTNIKDWIKSPTKKEDTIIYPDINLNVLFKITANGSGNTSAPAVSVEKGITLLNLGENINTISMSTLCIIDKEAKTQDAITLFKQAIKTQINGQSNCKAFHFQLGFLPYPITTIYSKTSDGKVDDALTYNQRKQYHQLLDLPLTRAYLKTSLCDDLVNNKPNTTNNSKKQTSTQHLINVHKNLDLESKTDGSVYLVDGNYEYYHYLQDNMDDNGWGCAYRSMQTICSWLKLQNFTKKPVPTHLDIQKILVELQDKEQSFIKSKQWIGAFEITLCLDYLYNIECKILNISSGADVVYKSRELAKHFQVNKCPIMIGGGVLAYTLLGIDFNESTGETRYLILDPHYTGATDNIKLIKEKGWCGWKPASLFRKDAFYNFCMPQIKNDL</sequence>
<accession>A0A8J4V6B9</accession>
<evidence type="ECO:0000256" key="3">
    <source>
        <dbReference type="ARBA" id="ARBA00022786"/>
    </source>
</evidence>
<evidence type="ECO:0000256" key="2">
    <source>
        <dbReference type="ARBA" id="ARBA00022670"/>
    </source>
</evidence>
<evidence type="ECO:0000256" key="5">
    <source>
        <dbReference type="ARBA" id="ARBA00022807"/>
    </source>
</evidence>
<dbReference type="Proteomes" id="UP000695562">
    <property type="component" value="Unassembled WGS sequence"/>
</dbReference>
<dbReference type="OrthoDB" id="417506at2759"/>
<comment type="caution">
    <text evidence="7">The sequence shown here is derived from an EMBL/GenBank/DDBJ whole genome shotgun (WGS) entry which is preliminary data.</text>
</comment>
<dbReference type="SUPFAM" id="SSF54001">
    <property type="entry name" value="Cysteine proteinases"/>
    <property type="match status" value="1"/>
</dbReference>
<keyword evidence="8" id="KW-1185">Reference proteome</keyword>
<dbReference type="EMBL" id="AJWJ01000258">
    <property type="protein sequence ID" value="KAF2072674.1"/>
    <property type="molecule type" value="Genomic_DNA"/>
</dbReference>
<keyword evidence="4" id="KW-0378">Hydrolase</keyword>
<comment type="similarity">
    <text evidence="1">Belongs to the peptidase C78 family.</text>
</comment>
<dbReference type="Gene3D" id="3.90.70.130">
    <property type="match status" value="1"/>
</dbReference>
<proteinExistence type="inferred from homology"/>
<evidence type="ECO:0000256" key="4">
    <source>
        <dbReference type="ARBA" id="ARBA00022801"/>
    </source>
</evidence>
<dbReference type="AlphaFoldDB" id="A0A8J4V6B9"/>
<dbReference type="FunFam" id="3.90.70.130:FF:000001">
    <property type="entry name" value="Probable Ufm1-specific protease 2"/>
    <property type="match status" value="1"/>
</dbReference>
<gene>
    <name evidence="7" type="ORF">CYY_006008</name>
</gene>
<evidence type="ECO:0000313" key="7">
    <source>
        <dbReference type="EMBL" id="KAF2072674.1"/>
    </source>
</evidence>
<evidence type="ECO:0000256" key="1">
    <source>
        <dbReference type="ARBA" id="ARBA00008552"/>
    </source>
</evidence>
<dbReference type="Pfam" id="PF07910">
    <property type="entry name" value="Peptidase_C78"/>
    <property type="match status" value="1"/>
</dbReference>
<dbReference type="GO" id="GO:0006508">
    <property type="term" value="P:proteolysis"/>
    <property type="evidence" value="ECO:0007669"/>
    <property type="project" value="UniProtKB-KW"/>
</dbReference>
<keyword evidence="5" id="KW-0788">Thiol protease</keyword>
<organism evidence="7 8">
    <name type="scientific">Polysphondylium violaceum</name>
    <dbReference type="NCBI Taxonomy" id="133409"/>
    <lineage>
        <taxon>Eukaryota</taxon>
        <taxon>Amoebozoa</taxon>
        <taxon>Evosea</taxon>
        <taxon>Eumycetozoa</taxon>
        <taxon>Dictyostelia</taxon>
        <taxon>Dictyosteliales</taxon>
        <taxon>Dictyosteliaceae</taxon>
        <taxon>Polysphondylium</taxon>
    </lineage>
</organism>
<dbReference type="InterPro" id="IPR012462">
    <property type="entry name" value="UFSP1/2_DUB_cat"/>
</dbReference>
<dbReference type="InterPro" id="IPR038765">
    <property type="entry name" value="Papain-like_cys_pep_sf"/>
</dbReference>
<evidence type="ECO:0000313" key="8">
    <source>
        <dbReference type="Proteomes" id="UP000695562"/>
    </source>
</evidence>
<evidence type="ECO:0000259" key="6">
    <source>
        <dbReference type="Pfam" id="PF07910"/>
    </source>
</evidence>